<keyword evidence="8" id="KW-1185">Reference proteome</keyword>
<keyword evidence="1 6" id="KW-0732">Signal</keyword>
<keyword evidence="2" id="KW-0574">Periplasm</keyword>
<evidence type="ECO:0000256" key="4">
    <source>
        <dbReference type="ARBA" id="ARBA00023295"/>
    </source>
</evidence>
<dbReference type="Gene3D" id="1.50.10.10">
    <property type="match status" value="1"/>
</dbReference>
<dbReference type="FunFam" id="1.50.10.10:FF:000003">
    <property type="entry name" value="Cytoplasmic trehalase"/>
    <property type="match status" value="1"/>
</dbReference>
<reference evidence="7" key="2">
    <citation type="submission" date="2021-03" db="EMBL/GenBank/DDBJ databases">
        <authorList>
            <person name="Cao W."/>
        </authorList>
    </citation>
    <scope>NUCLEOTIDE SEQUENCE</scope>
    <source>
        <strain evidence="7">110414</strain>
    </source>
</reference>
<dbReference type="InterPro" id="IPR018232">
    <property type="entry name" value="Glyco_hydro_37_CS"/>
</dbReference>
<dbReference type="Proteomes" id="UP000673447">
    <property type="component" value="Unassembled WGS sequence"/>
</dbReference>
<dbReference type="GO" id="GO:0004555">
    <property type="term" value="F:alpha,alpha-trehalase activity"/>
    <property type="evidence" value="ECO:0007669"/>
    <property type="project" value="InterPro"/>
</dbReference>
<feature type="signal peptide" evidence="6">
    <location>
        <begin position="1"/>
        <end position="26"/>
    </location>
</feature>
<accession>A0A940X2E8</accession>
<keyword evidence="4" id="KW-0326">Glycosidase</keyword>
<proteinExistence type="predicted"/>
<gene>
    <name evidence="7" type="primary">treA</name>
    <name evidence="7" type="ORF">J5837_03645</name>
</gene>
<evidence type="ECO:0000256" key="5">
    <source>
        <dbReference type="ARBA" id="ARBA00073174"/>
    </source>
</evidence>
<evidence type="ECO:0000313" key="8">
    <source>
        <dbReference type="Proteomes" id="UP000673447"/>
    </source>
</evidence>
<dbReference type="GO" id="GO:0005993">
    <property type="term" value="P:trehalose catabolic process"/>
    <property type="evidence" value="ECO:0007669"/>
    <property type="project" value="TreeGrafter"/>
</dbReference>
<evidence type="ECO:0000256" key="2">
    <source>
        <dbReference type="ARBA" id="ARBA00022764"/>
    </source>
</evidence>
<comment type="caution">
    <text evidence="7">The sequence shown here is derived from an EMBL/GenBank/DDBJ whole genome shotgun (WGS) entry which is preliminary data.</text>
</comment>
<sequence>MERAMRKTAWLVLLSCLLLPSAPSMAQDCVPAYSRLYGELFETAQKDLPEGKSLVDAVPRQPPAGIVAEYEHQRRQPGFDLAKFVASQFAPAPAANSDYRTEPGQDVRKHIDALWSVLERKPGPVDPRGSLLPLPHPYVVPGGRFNEIYYWDSYFTMLGLEESGRHDLAVDMVKNFAWLIDHYGHIPNGNRVYYLNRSQPPFFAAMVNLIAERDGPSTLKTYLPQLQQEYDFWMEGADTLKPGEAHRRAVRLADGTLLNRYWDDCPLPREESYGNDVRTAAESKRPAAEVYRNLRAGAESGWDFSSRWFADGKTLATIRTIEIGPPDLNSLLYHLETTLAEAYGVAGQKDEATRMRERADARKKAILQHLWNAKDGVFEDYLWKEGRTTGHVTAATLYPLFFGIAGRDQADRTAKRVQETLLQPNGLATTTVRTGQQWDLPNGWAPLQWIAIRGLDAYGHRDLAATIARRWIAGNLAVYRQSGKLVEKYNVTRSAEGGGGEYPLQDGFGWTNGVLRKLLALYPDAATGTAADAAAPAR</sequence>
<name>A0A940X2E8_9GAMM</name>
<evidence type="ECO:0000256" key="1">
    <source>
        <dbReference type="ARBA" id="ARBA00022729"/>
    </source>
</evidence>
<dbReference type="AlphaFoldDB" id="A0A940X2E8"/>
<feature type="chain" id="PRO_5036967777" description="Putative periplasmic trehalase" evidence="6">
    <location>
        <begin position="27"/>
        <end position="538"/>
    </location>
</feature>
<dbReference type="EMBL" id="JAGKTC010000001">
    <property type="protein sequence ID" value="MBP3983509.1"/>
    <property type="molecule type" value="Genomic_DNA"/>
</dbReference>
<dbReference type="Pfam" id="PF01204">
    <property type="entry name" value="Trehalase"/>
    <property type="match status" value="1"/>
</dbReference>
<dbReference type="NCBIfam" id="NF009773">
    <property type="entry name" value="PRK13270.1"/>
    <property type="match status" value="1"/>
</dbReference>
<evidence type="ECO:0000313" key="7">
    <source>
        <dbReference type="EMBL" id="MBP3983509.1"/>
    </source>
</evidence>
<dbReference type="NCBIfam" id="NF009774">
    <property type="entry name" value="PRK13271.1"/>
    <property type="match status" value="1"/>
</dbReference>
<dbReference type="PROSITE" id="PS00927">
    <property type="entry name" value="TREHALASE_1"/>
    <property type="match status" value="1"/>
</dbReference>
<dbReference type="InterPro" id="IPR001661">
    <property type="entry name" value="Glyco_hydro_37"/>
</dbReference>
<dbReference type="PANTHER" id="PTHR23403">
    <property type="entry name" value="TREHALASE"/>
    <property type="match status" value="1"/>
</dbReference>
<reference evidence="7" key="1">
    <citation type="journal article" date="2016" name="Int. J. Syst. Evol. Microbiol.">
        <title>Pseudoxanthomonas helianthi sp. nov., isolated from roots of Jerusalem artichoke (Helianthus tuberosus).</title>
        <authorList>
            <person name="Kittiwongwattana C."/>
            <person name="Thawai C."/>
        </authorList>
    </citation>
    <scope>NUCLEOTIDE SEQUENCE</scope>
    <source>
        <strain evidence="7">110414</strain>
    </source>
</reference>
<dbReference type="InterPro" id="IPR008928">
    <property type="entry name" value="6-hairpin_glycosidase_sf"/>
</dbReference>
<evidence type="ECO:0000256" key="3">
    <source>
        <dbReference type="ARBA" id="ARBA00022801"/>
    </source>
</evidence>
<keyword evidence="3" id="KW-0378">Hydrolase</keyword>
<dbReference type="InterPro" id="IPR012341">
    <property type="entry name" value="6hp_glycosidase-like_sf"/>
</dbReference>
<dbReference type="PRINTS" id="PR00744">
    <property type="entry name" value="GLHYDRLASE37"/>
</dbReference>
<dbReference type="PROSITE" id="PS00928">
    <property type="entry name" value="TREHALASE_2"/>
    <property type="match status" value="1"/>
</dbReference>
<organism evidence="7 8">
    <name type="scientific">Pseudoxanthomonas helianthi</name>
    <dbReference type="NCBI Taxonomy" id="1453541"/>
    <lineage>
        <taxon>Bacteria</taxon>
        <taxon>Pseudomonadati</taxon>
        <taxon>Pseudomonadota</taxon>
        <taxon>Gammaproteobacteria</taxon>
        <taxon>Lysobacterales</taxon>
        <taxon>Lysobacteraceae</taxon>
        <taxon>Pseudoxanthomonas</taxon>
    </lineage>
</organism>
<dbReference type="SUPFAM" id="SSF48208">
    <property type="entry name" value="Six-hairpin glycosidases"/>
    <property type="match status" value="1"/>
</dbReference>
<protein>
    <recommendedName>
        <fullName evidence="5">Putative periplasmic trehalase</fullName>
    </recommendedName>
</protein>
<dbReference type="PANTHER" id="PTHR23403:SF1">
    <property type="entry name" value="TREHALASE"/>
    <property type="match status" value="1"/>
</dbReference>
<evidence type="ECO:0000256" key="6">
    <source>
        <dbReference type="SAM" id="SignalP"/>
    </source>
</evidence>